<dbReference type="InParanoid" id="A0A6P9CCI4"/>
<gene>
    <name evidence="6" type="primary">PLIN1</name>
</gene>
<dbReference type="KEGG" id="pgut:117669874"/>
<dbReference type="GO" id="GO:0005811">
    <property type="term" value="C:lipid droplet"/>
    <property type="evidence" value="ECO:0007669"/>
    <property type="project" value="UniProtKB-SubCell"/>
</dbReference>
<name>A0A6P9CCI4_PANGU</name>
<proteinExistence type="inferred from homology"/>
<feature type="compositionally biased region" description="Basic and acidic residues" evidence="4">
    <location>
        <begin position="324"/>
        <end position="333"/>
    </location>
</feature>
<keyword evidence="3" id="KW-0551">Lipid droplet</keyword>
<organism evidence="5 6">
    <name type="scientific">Pantherophis guttatus</name>
    <name type="common">Corn snake</name>
    <name type="synonym">Elaphe guttata</name>
    <dbReference type="NCBI Taxonomy" id="94885"/>
    <lineage>
        <taxon>Eukaryota</taxon>
        <taxon>Metazoa</taxon>
        <taxon>Chordata</taxon>
        <taxon>Craniata</taxon>
        <taxon>Vertebrata</taxon>
        <taxon>Euteleostomi</taxon>
        <taxon>Lepidosauria</taxon>
        <taxon>Squamata</taxon>
        <taxon>Bifurcata</taxon>
        <taxon>Unidentata</taxon>
        <taxon>Episquamata</taxon>
        <taxon>Toxicofera</taxon>
        <taxon>Serpentes</taxon>
        <taxon>Colubroidea</taxon>
        <taxon>Colubridae</taxon>
        <taxon>Colubrinae</taxon>
        <taxon>Pantherophis</taxon>
    </lineage>
</organism>
<comment type="similarity">
    <text evidence="2">Belongs to the perilipin family.</text>
</comment>
<dbReference type="InterPro" id="IPR042998">
    <property type="entry name" value="PLIN1"/>
</dbReference>
<evidence type="ECO:0000256" key="1">
    <source>
        <dbReference type="ARBA" id="ARBA00004502"/>
    </source>
</evidence>
<dbReference type="AlphaFoldDB" id="A0A6P9CCI4"/>
<accession>A0A6P9CCI4</accession>
<dbReference type="CTD" id="5346"/>
<sequence length="363" mass="40315">MMAAKNKPVMQNRSPKQSSVLQRVLQVPVVNSALASLQKTYASAKEIHPFMASVCATYERALQNASSLALWSVKPVVHKLEPQLAAANVLACQGLDHLEKKIPILQKPVEEATSDLKDTILAQLHYAIYSVVNILDKVLGLSGENNEQSKNSLKIKTKNAKSSQVNQVAKISAVGKLEKVVDWKIEPNSVHKPAAGCVSEKMPPSSTFASIKSLAAAVSQIAFRQTSQAMQVTKDIGVKLAMWISYLFTFPRVLMKEEETMVMSPPESCQEQDDVQFVTPESKKLQERRSSRGHYPLPFLNLDEPLTPHQSPSFEAESPMGRRSYKEGSSSRRWSEGLFRSSLETTYLRAHFARLYSSAVKKD</sequence>
<protein>
    <submittedName>
        <fullName evidence="6">Perilipin-1</fullName>
    </submittedName>
</protein>
<dbReference type="GeneID" id="117669874"/>
<dbReference type="GO" id="GO:0006629">
    <property type="term" value="P:lipid metabolic process"/>
    <property type="evidence" value="ECO:0007669"/>
    <property type="project" value="InterPro"/>
</dbReference>
<dbReference type="Proteomes" id="UP001652622">
    <property type="component" value="Unplaced"/>
</dbReference>
<comment type="subcellular location">
    <subcellularLocation>
        <location evidence="1">Lipid droplet</location>
    </subcellularLocation>
</comment>
<reference evidence="6" key="1">
    <citation type="submission" date="2025-08" db="UniProtKB">
        <authorList>
            <consortium name="RefSeq"/>
        </authorList>
    </citation>
    <scope>IDENTIFICATION</scope>
    <source>
        <tissue evidence="6">Blood</tissue>
    </source>
</reference>
<feature type="region of interest" description="Disordered" evidence="4">
    <location>
        <begin position="301"/>
        <end position="333"/>
    </location>
</feature>
<keyword evidence="5" id="KW-1185">Reference proteome</keyword>
<evidence type="ECO:0000256" key="4">
    <source>
        <dbReference type="SAM" id="MobiDB-lite"/>
    </source>
</evidence>
<dbReference type="RefSeq" id="XP_034280529.1">
    <property type="nucleotide sequence ID" value="XM_034424638.2"/>
</dbReference>
<evidence type="ECO:0000256" key="2">
    <source>
        <dbReference type="ARBA" id="ARBA00006311"/>
    </source>
</evidence>
<dbReference type="PANTHER" id="PTHR47138">
    <property type="entry name" value="PERILIPIN-1"/>
    <property type="match status" value="1"/>
</dbReference>
<dbReference type="PANTHER" id="PTHR47138:SF1">
    <property type="entry name" value="PERILIPIN-1"/>
    <property type="match status" value="1"/>
</dbReference>
<dbReference type="InterPro" id="IPR004279">
    <property type="entry name" value="Perilipin"/>
</dbReference>
<evidence type="ECO:0000256" key="3">
    <source>
        <dbReference type="ARBA" id="ARBA00022677"/>
    </source>
</evidence>
<dbReference type="Pfam" id="PF03036">
    <property type="entry name" value="Perilipin"/>
    <property type="match status" value="1"/>
</dbReference>
<dbReference type="OMA" id="ICATCER"/>
<evidence type="ECO:0000313" key="5">
    <source>
        <dbReference type="Proteomes" id="UP001652622"/>
    </source>
</evidence>
<evidence type="ECO:0000313" key="6">
    <source>
        <dbReference type="RefSeq" id="XP_034280529.1"/>
    </source>
</evidence>